<dbReference type="FunFam" id="3.30.460.10:FF:000006">
    <property type="entry name" value="non-canonical poly(A) RNA polymerase PAPD5"/>
    <property type="match status" value="1"/>
</dbReference>
<dbReference type="GO" id="GO:1990817">
    <property type="term" value="F:poly(A) RNA polymerase activity"/>
    <property type="evidence" value="ECO:0007669"/>
    <property type="project" value="UniProtKB-EC"/>
</dbReference>
<keyword evidence="6" id="KW-0460">Magnesium</keyword>
<dbReference type="GO" id="GO:0031123">
    <property type="term" value="P:RNA 3'-end processing"/>
    <property type="evidence" value="ECO:0007669"/>
    <property type="project" value="UniProtKB-ARBA"/>
</dbReference>
<proteinExistence type="inferred from homology"/>
<evidence type="ECO:0000256" key="2">
    <source>
        <dbReference type="ARBA" id="ARBA00008593"/>
    </source>
</evidence>
<organism evidence="10 11">
    <name type="scientific">Saitoella complicata (strain BCRC 22490 / CBS 7301 / JCM 7358 / NBRC 10748 / NRRL Y-17804)</name>
    <dbReference type="NCBI Taxonomy" id="698492"/>
    <lineage>
        <taxon>Eukaryota</taxon>
        <taxon>Fungi</taxon>
        <taxon>Dikarya</taxon>
        <taxon>Ascomycota</taxon>
        <taxon>Taphrinomycotina</taxon>
        <taxon>Taphrinomycotina incertae sedis</taxon>
        <taxon>Saitoella</taxon>
    </lineage>
</organism>
<evidence type="ECO:0000256" key="1">
    <source>
        <dbReference type="ARBA" id="ARBA00001936"/>
    </source>
</evidence>
<dbReference type="FunFam" id="1.10.1410.10:FF:000003">
    <property type="entry name" value="non-canonical poly(A) RNA polymerase PAPD7"/>
    <property type="match status" value="1"/>
</dbReference>
<dbReference type="InterPro" id="IPR054708">
    <property type="entry name" value="MTPAP-like_central"/>
</dbReference>
<dbReference type="GO" id="GO:0003729">
    <property type="term" value="F:mRNA binding"/>
    <property type="evidence" value="ECO:0007669"/>
    <property type="project" value="TreeGrafter"/>
</dbReference>
<dbReference type="GO" id="GO:0046872">
    <property type="term" value="F:metal ion binding"/>
    <property type="evidence" value="ECO:0007669"/>
    <property type="project" value="UniProtKB-KW"/>
</dbReference>
<reference evidence="10 11" key="3">
    <citation type="journal article" date="2015" name="Genome Announc.">
        <title>Draft Genome Sequence of the Archiascomycetous Yeast Saitoella complicata.</title>
        <authorList>
            <person name="Yamauchi K."/>
            <person name="Kondo S."/>
            <person name="Hamamoto M."/>
            <person name="Takahashi Y."/>
            <person name="Ogura Y."/>
            <person name="Hayashi T."/>
            <person name="Nishida H."/>
        </authorList>
    </citation>
    <scope>NUCLEOTIDE SEQUENCE [LARGE SCALE GENOMIC DNA]</scope>
    <source>
        <strain evidence="10 11">NRRL Y-17804</strain>
    </source>
</reference>
<feature type="compositionally biased region" description="Basic and acidic residues" evidence="7">
    <location>
        <begin position="145"/>
        <end position="154"/>
    </location>
</feature>
<feature type="domain" description="PAP-associated" evidence="8">
    <location>
        <begin position="395"/>
        <end position="456"/>
    </location>
</feature>
<feature type="compositionally biased region" description="Acidic residues" evidence="7">
    <location>
        <begin position="109"/>
        <end position="135"/>
    </location>
</feature>
<dbReference type="Pfam" id="PF22600">
    <property type="entry name" value="MTPAP-like_central"/>
    <property type="match status" value="1"/>
</dbReference>
<dbReference type="STRING" id="698492.A0A0E9NRY9"/>
<dbReference type="CDD" id="cd05402">
    <property type="entry name" value="NT_PAP_TUTase"/>
    <property type="match status" value="1"/>
</dbReference>
<dbReference type="GO" id="GO:0005730">
    <property type="term" value="C:nucleolus"/>
    <property type="evidence" value="ECO:0007669"/>
    <property type="project" value="TreeGrafter"/>
</dbReference>
<dbReference type="PANTHER" id="PTHR23092:SF15">
    <property type="entry name" value="INACTIVE NON-CANONICAL POLY(A) RNA POLYMERASE PROTEIN TRF4-2-RELATED"/>
    <property type="match status" value="1"/>
</dbReference>
<feature type="region of interest" description="Disordered" evidence="7">
    <location>
        <begin position="640"/>
        <end position="659"/>
    </location>
</feature>
<reference evidence="10 11" key="1">
    <citation type="journal article" date="2011" name="J. Gen. Appl. Microbiol.">
        <title>Draft genome sequencing of the enigmatic yeast Saitoella complicata.</title>
        <authorList>
            <person name="Nishida H."/>
            <person name="Hamamoto M."/>
            <person name="Sugiyama J."/>
        </authorList>
    </citation>
    <scope>NUCLEOTIDE SEQUENCE [LARGE SCALE GENOMIC DNA]</scope>
    <source>
        <strain evidence="10 11">NRRL Y-17804</strain>
    </source>
</reference>
<feature type="compositionally biased region" description="Basic and acidic residues" evidence="7">
    <location>
        <begin position="77"/>
        <end position="90"/>
    </location>
</feature>
<dbReference type="SUPFAM" id="SSF81631">
    <property type="entry name" value="PAP/OAS1 substrate-binding domain"/>
    <property type="match status" value="1"/>
</dbReference>
<dbReference type="Pfam" id="PF03828">
    <property type="entry name" value="PAP_assoc"/>
    <property type="match status" value="1"/>
</dbReference>
<dbReference type="Gene3D" id="3.30.460.10">
    <property type="entry name" value="Beta Polymerase, domain 2"/>
    <property type="match status" value="1"/>
</dbReference>
<protein>
    <recommendedName>
        <fullName evidence="3">polynucleotide adenylyltransferase</fullName>
        <ecNumber evidence="3">2.7.7.19</ecNumber>
    </recommendedName>
</protein>
<dbReference type="EMBL" id="BACD03000069">
    <property type="protein sequence ID" value="GAO52436.1"/>
    <property type="molecule type" value="Genomic_DNA"/>
</dbReference>
<evidence type="ECO:0000313" key="10">
    <source>
        <dbReference type="EMBL" id="GAO52436.1"/>
    </source>
</evidence>
<keyword evidence="11" id="KW-1185">Reference proteome</keyword>
<dbReference type="GO" id="GO:0071035">
    <property type="term" value="P:nuclear polyadenylation-dependent rRNA catabolic process"/>
    <property type="evidence" value="ECO:0007669"/>
    <property type="project" value="UniProtKB-ARBA"/>
</dbReference>
<evidence type="ECO:0000256" key="5">
    <source>
        <dbReference type="ARBA" id="ARBA00022723"/>
    </source>
</evidence>
<feature type="region of interest" description="Disordered" evidence="7">
    <location>
        <begin position="1"/>
        <end position="183"/>
    </location>
</feature>
<dbReference type="InterPro" id="IPR045862">
    <property type="entry name" value="Trf4-like"/>
</dbReference>
<comment type="similarity">
    <text evidence="2">Belongs to the DNA polymerase type-B-like family.</text>
</comment>
<dbReference type="Gene3D" id="1.10.1410.10">
    <property type="match status" value="1"/>
</dbReference>
<feature type="region of interest" description="Disordered" evidence="7">
    <location>
        <begin position="665"/>
        <end position="691"/>
    </location>
</feature>
<dbReference type="PANTHER" id="PTHR23092">
    <property type="entry name" value="POLY(A) RNA POLYMERASE"/>
    <property type="match status" value="1"/>
</dbReference>
<evidence type="ECO:0000259" key="8">
    <source>
        <dbReference type="Pfam" id="PF03828"/>
    </source>
</evidence>
<evidence type="ECO:0000256" key="3">
    <source>
        <dbReference type="ARBA" id="ARBA00012388"/>
    </source>
</evidence>
<gene>
    <name evidence="10" type="ORF">G7K_6512-t1</name>
</gene>
<comment type="caution">
    <text evidence="10">The sequence shown here is derived from an EMBL/GenBank/DDBJ whole genome shotgun (WGS) entry which is preliminary data.</text>
</comment>
<dbReference type="Proteomes" id="UP000033140">
    <property type="component" value="Unassembled WGS sequence"/>
</dbReference>
<dbReference type="InterPro" id="IPR043519">
    <property type="entry name" value="NT_sf"/>
</dbReference>
<feature type="region of interest" description="Disordered" evidence="7">
    <location>
        <begin position="858"/>
        <end position="877"/>
    </location>
</feature>
<keyword evidence="5" id="KW-0479">Metal-binding</keyword>
<evidence type="ECO:0000256" key="6">
    <source>
        <dbReference type="ARBA" id="ARBA00022842"/>
    </source>
</evidence>
<feature type="domain" description="Poly(A) RNA polymerase mitochondrial-like central palm" evidence="9">
    <location>
        <begin position="202"/>
        <end position="337"/>
    </location>
</feature>
<feature type="region of interest" description="Disordered" evidence="7">
    <location>
        <begin position="500"/>
        <end position="520"/>
    </location>
</feature>
<dbReference type="GO" id="GO:0010629">
    <property type="term" value="P:negative regulation of gene expression"/>
    <property type="evidence" value="ECO:0007669"/>
    <property type="project" value="UniProtKB-ARBA"/>
</dbReference>
<dbReference type="GO" id="GO:0031499">
    <property type="term" value="C:TRAMP complex"/>
    <property type="evidence" value="ECO:0007669"/>
    <property type="project" value="TreeGrafter"/>
</dbReference>
<dbReference type="GO" id="GO:0043634">
    <property type="term" value="P:polyadenylation-dependent ncRNA catabolic process"/>
    <property type="evidence" value="ECO:0007669"/>
    <property type="project" value="TreeGrafter"/>
</dbReference>
<feature type="compositionally biased region" description="Basic and acidic residues" evidence="7">
    <location>
        <begin position="166"/>
        <end position="177"/>
    </location>
</feature>
<dbReference type="SUPFAM" id="SSF81301">
    <property type="entry name" value="Nucleotidyltransferase"/>
    <property type="match status" value="1"/>
</dbReference>
<name>A0A0E9NRY9_SAICN</name>
<evidence type="ECO:0000256" key="7">
    <source>
        <dbReference type="SAM" id="MobiDB-lite"/>
    </source>
</evidence>
<dbReference type="AlphaFoldDB" id="A0A0E9NRY9"/>
<feature type="compositionally biased region" description="Basic and acidic residues" evidence="7">
    <location>
        <begin position="50"/>
        <end position="70"/>
    </location>
</feature>
<feature type="compositionally biased region" description="Low complexity" evidence="7">
    <location>
        <begin position="1"/>
        <end position="10"/>
    </location>
</feature>
<dbReference type="InterPro" id="IPR002058">
    <property type="entry name" value="PAP_assoc"/>
</dbReference>
<evidence type="ECO:0000313" key="11">
    <source>
        <dbReference type="Proteomes" id="UP000033140"/>
    </source>
</evidence>
<comment type="cofactor">
    <cofactor evidence="1">
        <name>Mn(2+)</name>
        <dbReference type="ChEBI" id="CHEBI:29035"/>
    </cofactor>
</comment>
<evidence type="ECO:0000259" key="9">
    <source>
        <dbReference type="Pfam" id="PF22600"/>
    </source>
</evidence>
<reference evidence="10 11" key="2">
    <citation type="journal article" date="2014" name="J. Gen. Appl. Microbiol.">
        <title>The early diverging ascomycetous budding yeast Saitoella complicata has three histone deacetylases belonging to the Clr6, Hos2, and Rpd3 lineages.</title>
        <authorList>
            <person name="Nishida H."/>
            <person name="Matsumoto T."/>
            <person name="Kondo S."/>
            <person name="Hamamoto M."/>
            <person name="Yoshikawa H."/>
        </authorList>
    </citation>
    <scope>NUCLEOTIDE SEQUENCE [LARGE SCALE GENOMIC DNA]</scope>
    <source>
        <strain evidence="10 11">NRRL Y-17804</strain>
    </source>
</reference>
<sequence length="877" mass="95328">MARSASQSSGRKGRGGSSDKGSGSKAKGGKKVEKGSQGKKKGGRFSQENKVSKDLKREMSVAKSKGDEKKAKKAKKEQKAQEKRDKEEQKANATVDTLGANDDFIAFDFSDEEDSDDSSTSDSDSDSESEEASDESNEKGFLGRAADKVKKFMQDTKSTLSLKRKRDSDTSESDSAKRARKAGHPWTINKSYSNEKEVARILHREILDFVEYLGPTPEEHELRHLVVERIRAVVRKTWPQTEVRVFGSYDTRLYLPTSDIDLVVLSTGAVVYEKKSHLYQLSQALTRAGIAQKMQVIAGASVPIIKFVDTLTQISVDVSFNKPSGLIGAQVIKGYCQSMPALRPLVLVIKWLLQQRDLNEVYTGGLGSYAIICICVSFLQLHPKLSTHQISASENLGVLLMEFFELYGSRFNYDTVGISIAGNGGKGAYFRKAARGWINHGQTYLLSIEDPSDEGNDIAKASRGIMRVKAAFSGAYSLLQRRMFEVHEVHAEGLGSKRGGARHMKFGGGEGKGKGKGEGEGEGVQEDLCLLKAVVGIDEKILKMRRKLGEVFYSRKLHNELGIKEGDMVIPPLPPTDTGDLGLNLPPAAQEVMKNGGDRGRVRKGNDVKYLADYHSSSASEGEDPRTAHRHDPIVVTEVVGSRAPTTTTAPMSPRKKAPTAVTYINSSSGDESENGSPNKAPTAVTAEDSFTDSRTKSVGINKDAKRKYWATKGGGMSVPTALVKEGSGSGVVDVSSDDELVHLHHPKLRRSPPKKKSKENKIEHVTTKALDCAACRFCAQDDSDGAFWVDAYVTSLSFSCVASEGSNGGLRLRLRGVYGTVLTGQLYWNMRSRRIAAEEAMKTAELIDSANSVPDSNANVGSGVPVTDTAHATERA</sequence>
<evidence type="ECO:0000256" key="4">
    <source>
        <dbReference type="ARBA" id="ARBA00022679"/>
    </source>
</evidence>
<accession>A0A0E9NRY9</accession>
<keyword evidence="4" id="KW-0808">Transferase</keyword>
<dbReference type="EC" id="2.7.7.19" evidence="3"/>